<feature type="compositionally biased region" description="Polar residues" evidence="2">
    <location>
        <begin position="619"/>
        <end position="636"/>
    </location>
</feature>
<sequence>MLNTAIVVLPLIIFVLLYFSINTLLYYLIIFNNSFKFTETSFKVVSFLFYFVLSAVIVYILFTRIFKFNFLVNKILLEKESFLNWRFIKDLENKNSVFKNIELQSRLKKSFIKLKDVIIFVFFTLLFITVVSILNNQVINPLKTSVYDTYLKKFNIVTNKSLYLEGDSLIVMTDKISEDISIGYQGNFSLLNTNTIYLGFVNGQNNYITLNLGNYNKKIYFDVVKKPKIINSIVDVRFGENYNKKFKNEFIIDAFIDSKISIYLNLDNATEKGKQINFSLKKDTVINIVFSNDKITDSVQYYFKGSQPIAPSINYEEYDQGYKIYISDLYGLKRLEVNEEKRNLSGLGFSMILNSSNSGIFRVMAENILNQKTFIVLNNKTSVDYSYETSDSFDGNDINNNSMHDDIFEDLNNLIKTLDLFYNSTLIEKKVYLDIKEYLLKQMKIFNNSNDLKIKNDIKQDLKELNEIFKEISNKQLDTKNINNEEKKLNNNLNKFMNKRNSINTPNESDGDVLTAEDVINLENYLVNLNLISLNIDKNIYRNTSQLIRVSSLLSVIDSLNVLSNKNRKIGEILSLDILSIKNLAENKNSDILEVRYRINNLTVKIYNVLKNREVLNSMSGENKQNSNCSDSNGNSKKPGLSELLSDILSDGNSGNNDSEQENGENKNGKGNTSNSKDDGNTNDIKNENNNKGHNGNSLSLEEIEKQLINKIGNYDNQDSVFKRKIKWLDYSRTERINPDFDNKRKGNYVNTIETEPFKLTYDKPENLLIIKKQTLRKKKNVFY</sequence>
<gene>
    <name evidence="4" type="ORF">DES35_102100</name>
</gene>
<dbReference type="AlphaFoldDB" id="A0A369A2V9"/>
<keyword evidence="3" id="KW-1133">Transmembrane helix</keyword>
<evidence type="ECO:0000313" key="4">
    <source>
        <dbReference type="EMBL" id="RCX03650.1"/>
    </source>
</evidence>
<feature type="compositionally biased region" description="Basic and acidic residues" evidence="2">
    <location>
        <begin position="676"/>
        <end position="691"/>
    </location>
</feature>
<proteinExistence type="predicted"/>
<evidence type="ECO:0000313" key="5">
    <source>
        <dbReference type="Proteomes" id="UP000253517"/>
    </source>
</evidence>
<keyword evidence="3" id="KW-0472">Membrane</keyword>
<evidence type="ECO:0000256" key="2">
    <source>
        <dbReference type="SAM" id="MobiDB-lite"/>
    </source>
</evidence>
<comment type="caution">
    <text evidence="4">The sequence shown here is derived from an EMBL/GenBank/DDBJ whole genome shotgun (WGS) entry which is preliminary data.</text>
</comment>
<feature type="transmembrane region" description="Helical" evidence="3">
    <location>
        <begin position="41"/>
        <end position="62"/>
    </location>
</feature>
<organism evidence="4 5">
    <name type="scientific">Schleiferia thermophila</name>
    <dbReference type="NCBI Taxonomy" id="884107"/>
    <lineage>
        <taxon>Bacteria</taxon>
        <taxon>Pseudomonadati</taxon>
        <taxon>Bacteroidota</taxon>
        <taxon>Flavobacteriia</taxon>
        <taxon>Flavobacteriales</taxon>
        <taxon>Schleiferiaceae</taxon>
        <taxon>Schleiferia</taxon>
    </lineage>
</organism>
<reference evidence="4 5" key="1">
    <citation type="submission" date="2018-07" db="EMBL/GenBank/DDBJ databases">
        <title>Genomic Encyclopedia of Type Strains, Phase IV (KMG-IV): sequencing the most valuable type-strain genomes for metagenomic binning, comparative biology and taxonomic classification.</title>
        <authorList>
            <person name="Goeker M."/>
        </authorList>
    </citation>
    <scope>NUCLEOTIDE SEQUENCE [LARGE SCALE GENOMIC DNA]</scope>
    <source>
        <strain evidence="4 5">DSM 21410</strain>
    </source>
</reference>
<evidence type="ECO:0000256" key="1">
    <source>
        <dbReference type="SAM" id="Coils"/>
    </source>
</evidence>
<feature type="transmembrane region" description="Helical" evidence="3">
    <location>
        <begin position="7"/>
        <end position="29"/>
    </location>
</feature>
<name>A0A369A2V9_9FLAO</name>
<keyword evidence="5" id="KW-1185">Reference proteome</keyword>
<feature type="region of interest" description="Disordered" evidence="2">
    <location>
        <begin position="619"/>
        <end position="699"/>
    </location>
</feature>
<accession>A0A369A2V9</accession>
<feature type="transmembrane region" description="Helical" evidence="3">
    <location>
        <begin position="117"/>
        <end position="134"/>
    </location>
</feature>
<protein>
    <submittedName>
        <fullName evidence="4">Uncharacterized protein</fullName>
    </submittedName>
</protein>
<feature type="coiled-coil region" evidence="1">
    <location>
        <begin position="455"/>
        <end position="499"/>
    </location>
</feature>
<keyword evidence="3" id="KW-0812">Transmembrane</keyword>
<keyword evidence="1" id="KW-0175">Coiled coil</keyword>
<dbReference type="EMBL" id="QPJS01000002">
    <property type="protein sequence ID" value="RCX03650.1"/>
    <property type="molecule type" value="Genomic_DNA"/>
</dbReference>
<dbReference type="Proteomes" id="UP000253517">
    <property type="component" value="Unassembled WGS sequence"/>
</dbReference>
<evidence type="ECO:0000256" key="3">
    <source>
        <dbReference type="SAM" id="Phobius"/>
    </source>
</evidence>